<proteinExistence type="inferred from homology"/>
<dbReference type="SUPFAM" id="SSF47323">
    <property type="entry name" value="Anticodon-binding domain of a subclass of class I aminoacyl-tRNA synthetases"/>
    <property type="match status" value="1"/>
</dbReference>
<dbReference type="Gene3D" id="3.40.50.620">
    <property type="entry name" value="HUPs"/>
    <property type="match status" value="2"/>
</dbReference>
<name>A0A381NKH7_9ZZZZ</name>
<dbReference type="PANTHER" id="PTHR11946">
    <property type="entry name" value="VALYL-TRNA SYNTHETASES"/>
    <property type="match status" value="1"/>
</dbReference>
<gene>
    <name evidence="16" type="ORF">METZ01_LOCUS7970</name>
</gene>
<dbReference type="Pfam" id="PF00133">
    <property type="entry name" value="tRNA-synt_1"/>
    <property type="match status" value="1"/>
</dbReference>
<dbReference type="GO" id="GO:0005524">
    <property type="term" value="F:ATP binding"/>
    <property type="evidence" value="ECO:0007669"/>
    <property type="project" value="UniProtKB-KW"/>
</dbReference>
<keyword evidence="6" id="KW-0547">Nucleotide-binding</keyword>
<evidence type="ECO:0000256" key="7">
    <source>
        <dbReference type="ARBA" id="ARBA00022840"/>
    </source>
</evidence>
<evidence type="ECO:0000256" key="5">
    <source>
        <dbReference type="ARBA" id="ARBA00022598"/>
    </source>
</evidence>
<dbReference type="InterPro" id="IPR033705">
    <property type="entry name" value="Anticodon_Ia_Val"/>
</dbReference>
<dbReference type="PRINTS" id="PR00986">
    <property type="entry name" value="TRNASYNTHVAL"/>
</dbReference>
<dbReference type="HAMAP" id="MF_02004">
    <property type="entry name" value="Val_tRNA_synth_type1"/>
    <property type="match status" value="1"/>
</dbReference>
<dbReference type="InterPro" id="IPR002300">
    <property type="entry name" value="aa-tRNA-synth_Ia"/>
</dbReference>
<keyword evidence="9" id="KW-0175">Coiled coil</keyword>
<dbReference type="EC" id="6.1.1.9" evidence="3"/>
<dbReference type="InterPro" id="IPR037118">
    <property type="entry name" value="Val-tRNA_synth_C_sf"/>
</dbReference>
<dbReference type="Pfam" id="PF08264">
    <property type="entry name" value="Anticodon_1"/>
    <property type="match status" value="1"/>
</dbReference>
<evidence type="ECO:0000256" key="3">
    <source>
        <dbReference type="ARBA" id="ARBA00013169"/>
    </source>
</evidence>
<dbReference type="InterPro" id="IPR019499">
    <property type="entry name" value="Val-tRNA_synth_tRNA-bd"/>
</dbReference>
<feature type="domain" description="Valyl-tRNA synthetase tRNA-binding arm" evidence="15">
    <location>
        <begin position="825"/>
        <end position="886"/>
    </location>
</feature>
<reference evidence="16" key="1">
    <citation type="submission" date="2018-05" db="EMBL/GenBank/DDBJ databases">
        <authorList>
            <person name="Lanie J.A."/>
            <person name="Ng W.-L."/>
            <person name="Kazmierczak K.M."/>
            <person name="Andrzejewski T.M."/>
            <person name="Davidsen T.M."/>
            <person name="Wayne K.J."/>
            <person name="Tettelin H."/>
            <person name="Glass J.I."/>
            <person name="Rusch D."/>
            <person name="Podicherti R."/>
            <person name="Tsui H.-C.T."/>
            <person name="Winkler M.E."/>
        </authorList>
    </citation>
    <scope>NUCLEOTIDE SEQUENCE</scope>
</reference>
<dbReference type="Gene3D" id="1.10.730.10">
    <property type="entry name" value="Isoleucyl-tRNA Synthetase, Domain 1"/>
    <property type="match status" value="1"/>
</dbReference>
<dbReference type="InterPro" id="IPR010978">
    <property type="entry name" value="tRNA-bd_arm"/>
</dbReference>
<evidence type="ECO:0000256" key="4">
    <source>
        <dbReference type="ARBA" id="ARBA00022490"/>
    </source>
</evidence>
<dbReference type="PROSITE" id="PS00178">
    <property type="entry name" value="AA_TRNA_LIGASE_I"/>
    <property type="match status" value="1"/>
</dbReference>
<dbReference type="GO" id="GO:0002161">
    <property type="term" value="F:aminoacyl-tRNA deacylase activity"/>
    <property type="evidence" value="ECO:0007669"/>
    <property type="project" value="InterPro"/>
</dbReference>
<evidence type="ECO:0000259" key="15">
    <source>
        <dbReference type="Pfam" id="PF10458"/>
    </source>
</evidence>
<dbReference type="GO" id="GO:0004832">
    <property type="term" value="F:valine-tRNA ligase activity"/>
    <property type="evidence" value="ECO:0007669"/>
    <property type="project" value="UniProtKB-EC"/>
</dbReference>
<comment type="subunit">
    <text evidence="2">Monomer.</text>
</comment>
<evidence type="ECO:0000256" key="12">
    <source>
        <dbReference type="ARBA" id="ARBA00047552"/>
    </source>
</evidence>
<dbReference type="EMBL" id="UINC01000428">
    <property type="protein sequence ID" value="SUZ55116.1"/>
    <property type="molecule type" value="Genomic_DNA"/>
</dbReference>
<dbReference type="InterPro" id="IPR013155">
    <property type="entry name" value="M/V/L/I-tRNA-synth_anticd-bd"/>
</dbReference>
<dbReference type="InterPro" id="IPR002303">
    <property type="entry name" value="Valyl-tRNA_ligase"/>
</dbReference>
<dbReference type="InterPro" id="IPR014729">
    <property type="entry name" value="Rossmann-like_a/b/a_fold"/>
</dbReference>
<comment type="catalytic activity">
    <reaction evidence="12">
        <text>tRNA(Val) + L-valine + ATP = L-valyl-tRNA(Val) + AMP + diphosphate</text>
        <dbReference type="Rhea" id="RHEA:10704"/>
        <dbReference type="Rhea" id="RHEA-COMP:9672"/>
        <dbReference type="Rhea" id="RHEA-COMP:9708"/>
        <dbReference type="ChEBI" id="CHEBI:30616"/>
        <dbReference type="ChEBI" id="CHEBI:33019"/>
        <dbReference type="ChEBI" id="CHEBI:57762"/>
        <dbReference type="ChEBI" id="CHEBI:78442"/>
        <dbReference type="ChEBI" id="CHEBI:78537"/>
        <dbReference type="ChEBI" id="CHEBI:456215"/>
        <dbReference type="EC" id="6.1.1.9"/>
    </reaction>
</comment>
<dbReference type="InterPro" id="IPR001412">
    <property type="entry name" value="aa-tRNA-synth_I_CS"/>
</dbReference>
<dbReference type="NCBIfam" id="NF004349">
    <property type="entry name" value="PRK05729.1"/>
    <property type="match status" value="1"/>
</dbReference>
<evidence type="ECO:0000256" key="6">
    <source>
        <dbReference type="ARBA" id="ARBA00022741"/>
    </source>
</evidence>
<dbReference type="GO" id="GO:0006438">
    <property type="term" value="P:valyl-tRNA aminoacylation"/>
    <property type="evidence" value="ECO:0007669"/>
    <property type="project" value="InterPro"/>
</dbReference>
<accession>A0A381NKH7</accession>
<evidence type="ECO:0000256" key="2">
    <source>
        <dbReference type="ARBA" id="ARBA00011245"/>
    </source>
</evidence>
<evidence type="ECO:0000259" key="14">
    <source>
        <dbReference type="Pfam" id="PF08264"/>
    </source>
</evidence>
<dbReference type="SUPFAM" id="SSF46589">
    <property type="entry name" value="tRNA-binding arm"/>
    <property type="match status" value="1"/>
</dbReference>
<dbReference type="AlphaFoldDB" id="A0A381NKH7"/>
<dbReference type="FunFam" id="3.40.50.620:FF:000098">
    <property type="entry name" value="Valine--tRNA ligase"/>
    <property type="match status" value="1"/>
</dbReference>
<evidence type="ECO:0000256" key="11">
    <source>
        <dbReference type="ARBA" id="ARBA00029936"/>
    </source>
</evidence>
<keyword evidence="10" id="KW-0030">Aminoacyl-tRNA synthetase</keyword>
<comment type="subcellular location">
    <subcellularLocation>
        <location evidence="1">Cytoplasm</location>
    </subcellularLocation>
</comment>
<feature type="domain" description="Methionyl/Valyl/Leucyl/Isoleucyl-tRNA synthetase anticodon-binding" evidence="14">
    <location>
        <begin position="608"/>
        <end position="763"/>
    </location>
</feature>
<evidence type="ECO:0000256" key="1">
    <source>
        <dbReference type="ARBA" id="ARBA00004496"/>
    </source>
</evidence>
<keyword evidence="7" id="KW-0067">ATP-binding</keyword>
<feature type="domain" description="Aminoacyl-tRNA synthetase class Ia" evidence="13">
    <location>
        <begin position="18"/>
        <end position="563"/>
    </location>
</feature>
<dbReference type="InterPro" id="IPR009080">
    <property type="entry name" value="tRNAsynth_Ia_anticodon-bd"/>
</dbReference>
<dbReference type="SUPFAM" id="SSF50677">
    <property type="entry name" value="ValRS/IleRS/LeuRS editing domain"/>
    <property type="match status" value="1"/>
</dbReference>
<dbReference type="Gene3D" id="3.90.740.10">
    <property type="entry name" value="Valyl/Leucyl/Isoleucyl-tRNA synthetase, editing domain"/>
    <property type="match status" value="1"/>
</dbReference>
<dbReference type="Pfam" id="PF10458">
    <property type="entry name" value="Val_tRNA-synt_C"/>
    <property type="match status" value="1"/>
</dbReference>
<evidence type="ECO:0000256" key="8">
    <source>
        <dbReference type="ARBA" id="ARBA00022917"/>
    </source>
</evidence>
<dbReference type="CDD" id="cd00817">
    <property type="entry name" value="ValRS_core"/>
    <property type="match status" value="1"/>
</dbReference>
<evidence type="ECO:0000259" key="13">
    <source>
        <dbReference type="Pfam" id="PF00133"/>
    </source>
</evidence>
<evidence type="ECO:0000256" key="9">
    <source>
        <dbReference type="ARBA" id="ARBA00023054"/>
    </source>
</evidence>
<dbReference type="SUPFAM" id="SSF52374">
    <property type="entry name" value="Nucleotidylyl transferase"/>
    <property type="match status" value="1"/>
</dbReference>
<keyword evidence="8" id="KW-0648">Protein biosynthesis</keyword>
<organism evidence="16">
    <name type="scientific">marine metagenome</name>
    <dbReference type="NCBI Taxonomy" id="408172"/>
    <lineage>
        <taxon>unclassified sequences</taxon>
        <taxon>metagenomes</taxon>
        <taxon>ecological metagenomes</taxon>
    </lineage>
</organism>
<dbReference type="Gene3D" id="1.10.287.380">
    <property type="entry name" value="Valyl-tRNA synthetase, C-terminal domain"/>
    <property type="match status" value="1"/>
</dbReference>
<sequence length="888" mass="101037">MPKVLLSKTFEHRQVDPKWYAYWESIGAFRAMPESGRPPFSMVLPPPNVTGQLHIGHALNQTLPDIIARWRRMHGDDVLWLPGTDHAGIATQNVVEGQLATEGKSRHDLGREAFEERVWAWARKSKGTIITQMRTLGSSVDWSRERFTLDQNLSRAVRRVFVALYKEGLIYRGKYIVNWCSRCRTALSDLEVVHRNTTGKLYYIQYRYVGRDGAVTVATTRPETMLGDVAVAVHPDDERYRSEVGSCLRLPLLDRELPIIADAVVDQEFGTGAVKVTPAHDPNDFAIGQRHDLPQVSVINEDGRMTDTAGPFTGLKVLEARGAVLDRLEREGALIEVKDHEHAVGHCQRCSTVVEPLVSTQWFVRIGPLAKPAIDVVREGKITFIPENWTKTYFEWMSNIHDWCISRQLWWGHRIPAWYCNSCDQIVVAEEAPGMCECGGSLQQDTDVLDTWFSSGLWPFSTMGWPDRTVDLERYYPTTLMLTGLDIIFFWVARMIMFGLKFGQEVPFKTVYITSLVRDAHGQKMSKSKGNVVNPLELIDEIGADALRFTLTALASPSMDISLSEGRLRGSRQFINKLWNASRFVLMQLQEGEVRPNPPARPSELVHRWILHRVNELSAEVGEALETFRFDVAADRLYHFFWHEYADWYIELVKPSLQETGPERENAISVLLEVHDRTLRLLHPIIPFISEEVWQQLPQRPGDGRSHDGQHQTLTLAAFPGPEAKWKDDAAAAEMTLIQEVITAIRIVRAEWGVPPARKIKVFIEGADKLSQRILDGCETHLVRLAGLDEVEFQDRVKRHPETVVRVVRDLQVHVPLAGIVNRQDEANRVAKELLKIEKQHAADQNKLANPKFRERAAPEVVADTAARVQGLIKQRDKLKRLLEELSR</sequence>
<dbReference type="PANTHER" id="PTHR11946:SF93">
    <property type="entry name" value="VALINE--TRNA LIGASE, CHLOROPLASTIC_MITOCHONDRIAL 2"/>
    <property type="match status" value="1"/>
</dbReference>
<dbReference type="NCBIfam" id="TIGR00422">
    <property type="entry name" value="valS"/>
    <property type="match status" value="1"/>
</dbReference>
<protein>
    <recommendedName>
        <fullName evidence="3">valine--tRNA ligase</fullName>
        <ecNumber evidence="3">6.1.1.9</ecNumber>
    </recommendedName>
    <alternativeName>
        <fullName evidence="11">Valyl-tRNA synthetase</fullName>
    </alternativeName>
</protein>
<keyword evidence="5" id="KW-0436">Ligase</keyword>
<evidence type="ECO:0000256" key="10">
    <source>
        <dbReference type="ARBA" id="ARBA00023146"/>
    </source>
</evidence>
<keyword evidence="4" id="KW-0963">Cytoplasm</keyword>
<evidence type="ECO:0000313" key="16">
    <source>
        <dbReference type="EMBL" id="SUZ55116.1"/>
    </source>
</evidence>
<dbReference type="GO" id="GO:0005829">
    <property type="term" value="C:cytosol"/>
    <property type="evidence" value="ECO:0007669"/>
    <property type="project" value="TreeGrafter"/>
</dbReference>
<dbReference type="CDD" id="cd07962">
    <property type="entry name" value="Anticodon_Ia_Val"/>
    <property type="match status" value="1"/>
</dbReference>
<dbReference type="InterPro" id="IPR009008">
    <property type="entry name" value="Val/Leu/Ile-tRNA-synth_edit"/>
</dbReference>
<dbReference type="FunFam" id="3.40.50.620:FF:000032">
    <property type="entry name" value="Valine--tRNA ligase"/>
    <property type="match status" value="1"/>
</dbReference>